<dbReference type="EMBL" id="MRBO01000138">
    <property type="protein sequence ID" value="KAB2586721.1"/>
    <property type="molecule type" value="Genomic_DNA"/>
</dbReference>
<comment type="caution">
    <text evidence="2">The sequence shown here is derived from an EMBL/GenBank/DDBJ whole genome shotgun (WGS) entry which is preliminary data.</text>
</comment>
<accession>A0A1Q4K760</accession>
<name>A0A1Q4K760_RHOER</name>
<feature type="transmembrane region" description="Helical" evidence="1">
    <location>
        <begin position="16"/>
        <end position="34"/>
    </location>
</feature>
<evidence type="ECO:0000313" key="3">
    <source>
        <dbReference type="EMBL" id="KAB2586721.1"/>
    </source>
</evidence>
<evidence type="ECO:0000256" key="1">
    <source>
        <dbReference type="SAM" id="Phobius"/>
    </source>
</evidence>
<dbReference type="AlphaFoldDB" id="A0A1Q4K760"/>
<feature type="transmembrane region" description="Helical" evidence="1">
    <location>
        <begin position="40"/>
        <end position="59"/>
    </location>
</feature>
<proteinExistence type="predicted"/>
<keyword evidence="1" id="KW-0812">Transmembrane</keyword>
<dbReference type="RefSeq" id="WP_064444459.1">
    <property type="nucleotide sequence ID" value="NZ_CP044284.1"/>
</dbReference>
<evidence type="ECO:0000313" key="2">
    <source>
        <dbReference type="EMBL" id="KAB2584363.1"/>
    </source>
</evidence>
<keyword evidence="1" id="KW-1133">Transmembrane helix</keyword>
<evidence type="ECO:0000313" key="4">
    <source>
        <dbReference type="Proteomes" id="UP000325576"/>
    </source>
</evidence>
<dbReference type="Proteomes" id="UP000325576">
    <property type="component" value="Unassembled WGS sequence"/>
</dbReference>
<evidence type="ECO:0008006" key="5">
    <source>
        <dbReference type="Google" id="ProtNLM"/>
    </source>
</evidence>
<sequence>MNHTYDQPTSAPTSKVAAAGIGGSVAIVLIWLAGQFGVELSAEVASAITAIVAFAAGYFKRSSTN</sequence>
<protein>
    <recommendedName>
        <fullName evidence="5">Holin</fullName>
    </recommendedName>
</protein>
<organism evidence="2 4">
    <name type="scientific">Rhodococcus erythropolis</name>
    <name type="common">Arthrobacter picolinophilus</name>
    <dbReference type="NCBI Taxonomy" id="1833"/>
    <lineage>
        <taxon>Bacteria</taxon>
        <taxon>Bacillati</taxon>
        <taxon>Actinomycetota</taxon>
        <taxon>Actinomycetes</taxon>
        <taxon>Mycobacteriales</taxon>
        <taxon>Nocardiaceae</taxon>
        <taxon>Rhodococcus</taxon>
        <taxon>Rhodococcus erythropolis group</taxon>
    </lineage>
</organism>
<keyword evidence="1" id="KW-0472">Membrane</keyword>
<dbReference type="EMBL" id="MRBO01000442">
    <property type="protein sequence ID" value="KAB2584363.1"/>
    <property type="molecule type" value="Genomic_DNA"/>
</dbReference>
<reference evidence="2 4" key="1">
    <citation type="journal article" date="2017" name="Poromechanics V (2013)">
        <title>Genomic Characterization of the Arsenic-Tolerant Actinobacterium, &lt;i&gt;Rhodococcus erythropolis&lt;/i&gt; S43.</title>
        <authorList>
            <person name="Retamal-Morales G."/>
            <person name="Mehnert M."/>
            <person name="Schwabe R."/>
            <person name="Tischler D."/>
            <person name="Schloemann M."/>
            <person name="Levican G.J."/>
        </authorList>
    </citation>
    <scope>NUCLEOTIDE SEQUENCE [LARGE SCALE GENOMIC DNA]</scope>
    <source>
        <strain evidence="2 4">S43</strain>
    </source>
</reference>
<gene>
    <name evidence="3" type="ORF">BS297_03795</name>
    <name evidence="2" type="ORF">BS297_15600</name>
</gene>